<proteinExistence type="inferred from homology"/>
<dbReference type="InterPro" id="IPR027385">
    <property type="entry name" value="Beta-barrel_OMP"/>
</dbReference>
<feature type="signal peptide" evidence="6">
    <location>
        <begin position="1"/>
        <end position="22"/>
    </location>
</feature>
<evidence type="ECO:0000256" key="5">
    <source>
        <dbReference type="ARBA" id="ARBA00038306"/>
    </source>
</evidence>
<keyword evidence="9" id="KW-1185">Reference proteome</keyword>
<feature type="chain" id="PRO_5007465505" evidence="6">
    <location>
        <begin position="23"/>
        <end position="229"/>
    </location>
</feature>
<sequence>MKVKYFIAASAIALCAATSAKAADVVYDQEPAPVYTPPVFSWTGAYIGAQVGYGWGKSEADVGDAFSSELKPDGFLGGIYGGYNWEAGNNIVLGLDADISYADLQEEADFFEGGAYLYTGEAKLRWSGAVRARAGYAVDRFLPYIAGGVAFGEVEHNANIDGVSVLDDKKTQTGWTLGAGVDYAATDNVIVRFEYRYTDLGDEDFDFGGVNYNADFKSHDIRLGVAYKF</sequence>
<evidence type="ECO:0000313" key="8">
    <source>
        <dbReference type="EMBL" id="KXF78934.1"/>
    </source>
</evidence>
<dbReference type="AlphaFoldDB" id="A0A135I0F1"/>
<dbReference type="InterPro" id="IPR051692">
    <property type="entry name" value="OMP-like"/>
</dbReference>
<dbReference type="PANTHER" id="PTHR34001">
    <property type="entry name" value="BLL7405 PROTEIN"/>
    <property type="match status" value="1"/>
</dbReference>
<evidence type="ECO:0000256" key="3">
    <source>
        <dbReference type="ARBA" id="ARBA00023136"/>
    </source>
</evidence>
<dbReference type="Pfam" id="PF13505">
    <property type="entry name" value="OMP_b-brl"/>
    <property type="match status" value="1"/>
</dbReference>
<keyword evidence="4" id="KW-0998">Cell outer membrane</keyword>
<dbReference type="OrthoDB" id="9815357at2"/>
<dbReference type="NCBIfam" id="TIGR01414">
    <property type="entry name" value="autotrans_barl"/>
    <property type="match status" value="1"/>
</dbReference>
<dbReference type="STRING" id="1494590.ATN84_04030"/>
<evidence type="ECO:0000256" key="6">
    <source>
        <dbReference type="SAM" id="SignalP"/>
    </source>
</evidence>
<dbReference type="Proteomes" id="UP000070107">
    <property type="component" value="Unassembled WGS sequence"/>
</dbReference>
<comment type="subcellular location">
    <subcellularLocation>
        <location evidence="1">Cell outer membrane</location>
    </subcellularLocation>
</comment>
<organism evidence="8 9">
    <name type="scientific">Paramesorhizobium deserti</name>
    <dbReference type="NCBI Taxonomy" id="1494590"/>
    <lineage>
        <taxon>Bacteria</taxon>
        <taxon>Pseudomonadati</taxon>
        <taxon>Pseudomonadota</taxon>
        <taxon>Alphaproteobacteria</taxon>
        <taxon>Hyphomicrobiales</taxon>
        <taxon>Phyllobacteriaceae</taxon>
        <taxon>Paramesorhizobium</taxon>
    </lineage>
</organism>
<evidence type="ECO:0000313" key="9">
    <source>
        <dbReference type="Proteomes" id="UP000070107"/>
    </source>
</evidence>
<dbReference type="Gene3D" id="2.40.160.20">
    <property type="match status" value="1"/>
</dbReference>
<keyword evidence="2 6" id="KW-0732">Signal</keyword>
<dbReference type="SUPFAM" id="SSF56925">
    <property type="entry name" value="OMPA-like"/>
    <property type="match status" value="1"/>
</dbReference>
<dbReference type="EMBL" id="LNTU01000001">
    <property type="protein sequence ID" value="KXF78934.1"/>
    <property type="molecule type" value="Genomic_DNA"/>
</dbReference>
<comment type="caution">
    <text evidence="8">The sequence shown here is derived from an EMBL/GenBank/DDBJ whole genome shotgun (WGS) entry which is preliminary data.</text>
</comment>
<feature type="domain" description="Outer membrane protein beta-barrel" evidence="7">
    <location>
        <begin position="24"/>
        <end position="229"/>
    </location>
</feature>
<gene>
    <name evidence="8" type="ORF">ATN84_04030</name>
</gene>
<keyword evidence="3" id="KW-0472">Membrane</keyword>
<dbReference type="GO" id="GO:0009279">
    <property type="term" value="C:cell outer membrane"/>
    <property type="evidence" value="ECO:0007669"/>
    <property type="project" value="UniProtKB-SubCell"/>
</dbReference>
<evidence type="ECO:0000259" key="7">
    <source>
        <dbReference type="Pfam" id="PF13505"/>
    </source>
</evidence>
<comment type="similarity">
    <text evidence="5">Belongs to the Omp25/RopB family.</text>
</comment>
<name>A0A135I0F1_9HYPH</name>
<dbReference type="RefSeq" id="WP_068880204.1">
    <property type="nucleotide sequence ID" value="NZ_LNTU01000001.1"/>
</dbReference>
<evidence type="ECO:0000256" key="4">
    <source>
        <dbReference type="ARBA" id="ARBA00023237"/>
    </source>
</evidence>
<reference evidence="8 9" key="1">
    <citation type="submission" date="2015-11" db="EMBL/GenBank/DDBJ databases">
        <title>Draft genome sequence of Paramesorhizobium deserti A-3-E, a strain highly resistant to diverse beta-lactam antibiotics.</title>
        <authorList>
            <person name="Lv R."/>
            <person name="Yang X."/>
            <person name="Fang N."/>
            <person name="Guo J."/>
            <person name="Luo X."/>
            <person name="Peng F."/>
            <person name="Yang R."/>
            <person name="Cui Y."/>
            <person name="Fang C."/>
            <person name="Song Y."/>
        </authorList>
    </citation>
    <scope>NUCLEOTIDE SEQUENCE [LARGE SCALE GENOMIC DNA]</scope>
    <source>
        <strain evidence="8 9">A-3-E</strain>
    </source>
</reference>
<dbReference type="InterPro" id="IPR011250">
    <property type="entry name" value="OMP/PagP_B-barrel"/>
</dbReference>
<dbReference type="PANTHER" id="PTHR34001:SF3">
    <property type="entry name" value="BLL7405 PROTEIN"/>
    <property type="match status" value="1"/>
</dbReference>
<accession>A0A135I0F1</accession>
<evidence type="ECO:0000256" key="1">
    <source>
        <dbReference type="ARBA" id="ARBA00004442"/>
    </source>
</evidence>
<dbReference type="InterPro" id="IPR006315">
    <property type="entry name" value="OM_autotransptr_brl_dom"/>
</dbReference>
<evidence type="ECO:0000256" key="2">
    <source>
        <dbReference type="ARBA" id="ARBA00022729"/>
    </source>
</evidence>
<protein>
    <submittedName>
        <fullName evidence="8">Autotransporter</fullName>
    </submittedName>
</protein>